<evidence type="ECO:0000256" key="4">
    <source>
        <dbReference type="ARBA" id="ARBA00023098"/>
    </source>
</evidence>
<gene>
    <name evidence="6" type="ORF">B2A_06470</name>
</gene>
<evidence type="ECO:0000313" key="6">
    <source>
        <dbReference type="EMBL" id="EQD52615.1"/>
    </source>
</evidence>
<dbReference type="GO" id="GO:0016410">
    <property type="term" value="F:N-acyltransferase activity"/>
    <property type="evidence" value="ECO:0007669"/>
    <property type="project" value="InterPro"/>
</dbReference>
<dbReference type="GO" id="GO:0016020">
    <property type="term" value="C:membrane"/>
    <property type="evidence" value="ECO:0007669"/>
    <property type="project" value="GOC"/>
</dbReference>
<evidence type="ECO:0000256" key="3">
    <source>
        <dbReference type="ARBA" id="ARBA00022679"/>
    </source>
</evidence>
<protein>
    <submittedName>
        <fullName evidence="6">UDP-3-O-(3-hydroxymyristoyl) glucosamine N-acyltransferase</fullName>
    </submittedName>
</protein>
<accession>T1BEN7</accession>
<keyword evidence="4" id="KW-0443">Lipid metabolism</keyword>
<dbReference type="PANTHER" id="PTHR43378:SF2">
    <property type="entry name" value="UDP-3-O-ACYLGLUCOSAMINE N-ACYLTRANSFERASE 1, MITOCHONDRIAL-RELATED"/>
    <property type="match status" value="1"/>
</dbReference>
<keyword evidence="5 6" id="KW-0012">Acyltransferase</keyword>
<evidence type="ECO:0000256" key="5">
    <source>
        <dbReference type="ARBA" id="ARBA00023315"/>
    </source>
</evidence>
<dbReference type="EMBL" id="AUZZ01004578">
    <property type="protein sequence ID" value="EQD52615.1"/>
    <property type="molecule type" value="Genomic_DNA"/>
</dbReference>
<reference evidence="6" key="2">
    <citation type="journal article" date="2014" name="ISME J.">
        <title>Microbial stratification in low pH oxic and suboxic macroscopic growths along an acid mine drainage.</title>
        <authorList>
            <person name="Mendez-Garcia C."/>
            <person name="Mesa V."/>
            <person name="Sprenger R.R."/>
            <person name="Richter M."/>
            <person name="Diez M.S."/>
            <person name="Solano J."/>
            <person name="Bargiela R."/>
            <person name="Golyshina O.V."/>
            <person name="Manteca A."/>
            <person name="Ramos J.L."/>
            <person name="Gallego J.R."/>
            <person name="Llorente I."/>
            <person name="Martins Dos Santos V.A."/>
            <person name="Jensen O.N."/>
            <person name="Pelaez A.I."/>
            <person name="Sanchez J."/>
            <person name="Ferrer M."/>
        </authorList>
    </citation>
    <scope>NUCLEOTIDE SEQUENCE</scope>
</reference>
<dbReference type="Gene3D" id="2.160.10.10">
    <property type="entry name" value="Hexapeptide repeat proteins"/>
    <property type="match status" value="1"/>
</dbReference>
<reference evidence="6" key="1">
    <citation type="submission" date="2013-08" db="EMBL/GenBank/DDBJ databases">
        <authorList>
            <person name="Mendez C."/>
            <person name="Richter M."/>
            <person name="Ferrer M."/>
            <person name="Sanchez J."/>
        </authorList>
    </citation>
    <scope>NUCLEOTIDE SEQUENCE</scope>
</reference>
<dbReference type="SUPFAM" id="SSF51161">
    <property type="entry name" value="Trimeric LpxA-like enzymes"/>
    <property type="match status" value="1"/>
</dbReference>
<dbReference type="AlphaFoldDB" id="T1BEN7"/>
<dbReference type="InterPro" id="IPR007691">
    <property type="entry name" value="LpxD"/>
</dbReference>
<organism evidence="6">
    <name type="scientific">mine drainage metagenome</name>
    <dbReference type="NCBI Taxonomy" id="410659"/>
    <lineage>
        <taxon>unclassified sequences</taxon>
        <taxon>metagenomes</taxon>
        <taxon>ecological metagenomes</taxon>
    </lineage>
</organism>
<keyword evidence="1" id="KW-0444">Lipid biosynthesis</keyword>
<dbReference type="PANTHER" id="PTHR43378">
    <property type="entry name" value="UDP-3-O-ACYLGLUCOSAMINE N-ACYLTRANSFERASE"/>
    <property type="match status" value="1"/>
</dbReference>
<proteinExistence type="predicted"/>
<comment type="caution">
    <text evidence="6">The sequence shown here is derived from an EMBL/GenBank/DDBJ whole genome shotgun (WGS) entry which is preliminary data.</text>
</comment>
<name>T1BEN7_9ZZZZ</name>
<dbReference type="InterPro" id="IPR011004">
    <property type="entry name" value="Trimer_LpxA-like_sf"/>
</dbReference>
<evidence type="ECO:0000256" key="2">
    <source>
        <dbReference type="ARBA" id="ARBA00022556"/>
    </source>
</evidence>
<dbReference type="GO" id="GO:0009245">
    <property type="term" value="P:lipid A biosynthetic process"/>
    <property type="evidence" value="ECO:0007669"/>
    <property type="project" value="UniProtKB-KW"/>
</dbReference>
<sequence length="112" mass="11744">MGHNVRLGKHTILVAHVAVGGSVQAGDYLVVGGASILADHLRIGAGAQVAAFSAATSDMAPGDRVVGTPARPGKQFFSELRALHKLPALVQKIQQLEQRITELESSTKNNSH</sequence>
<evidence type="ECO:0000256" key="1">
    <source>
        <dbReference type="ARBA" id="ARBA00022516"/>
    </source>
</evidence>
<keyword evidence="3 6" id="KW-0808">Transferase</keyword>
<keyword evidence="2" id="KW-0441">Lipid A biosynthesis</keyword>